<dbReference type="RefSeq" id="XP_024503937.1">
    <property type="nucleotide sequence ID" value="XM_024650128.1"/>
</dbReference>
<reference evidence="11 12" key="1">
    <citation type="submission" date="2014-09" db="EMBL/GenBank/DDBJ databases">
        <authorList>
            <person name="Martin A.A."/>
        </authorList>
    </citation>
    <scope>NUCLEOTIDE SEQUENCE</scope>
    <source>
        <strain evidence="12">ED321</strain>
        <strain evidence="11">ED321 Heterogonic</strain>
    </source>
</reference>
<evidence type="ECO:0000256" key="2">
    <source>
        <dbReference type="ARBA" id="ARBA00004496"/>
    </source>
</evidence>
<evidence type="ECO:0000313" key="13">
    <source>
        <dbReference type="WBParaSite" id="SRAE_1000298900.1"/>
    </source>
</evidence>
<evidence type="ECO:0000313" key="11">
    <source>
        <dbReference type="EMBL" id="CEF64736.1"/>
    </source>
</evidence>
<dbReference type="InterPro" id="IPR011671">
    <property type="entry name" value="tRNA_uracil_MeTrfase"/>
</dbReference>
<dbReference type="GO" id="GO:0030488">
    <property type="term" value="P:tRNA methylation"/>
    <property type="evidence" value="ECO:0007669"/>
    <property type="project" value="UniProtKB-UniRule"/>
</dbReference>
<evidence type="ECO:0000313" key="14">
    <source>
        <dbReference type="WormBase" id="SRAE_1000298900"/>
    </source>
</evidence>
<dbReference type="GO" id="GO:0141101">
    <property type="term" value="F:tRNA(Ser) (uridine(44)-2'-O-)-methyltransferase activity"/>
    <property type="evidence" value="ECO:0007669"/>
    <property type="project" value="UniProtKB-EC"/>
</dbReference>
<keyword evidence="6 10" id="KW-0808">Transferase</keyword>
<dbReference type="PANTHER" id="PTHR21210:SF0">
    <property type="entry name" value="TRNA (URACIL-O(2)-)-METHYLTRANSFERASE-RELATED"/>
    <property type="match status" value="1"/>
</dbReference>
<keyword evidence="5 10" id="KW-0489">Methyltransferase</keyword>
<dbReference type="EMBL" id="LN609528">
    <property type="protein sequence ID" value="CEF64736.1"/>
    <property type="molecule type" value="Genomic_DNA"/>
</dbReference>
<evidence type="ECO:0000256" key="6">
    <source>
        <dbReference type="ARBA" id="ARBA00022679"/>
    </source>
</evidence>
<evidence type="ECO:0000256" key="8">
    <source>
        <dbReference type="ARBA" id="ARBA00022694"/>
    </source>
</evidence>
<evidence type="ECO:0000256" key="3">
    <source>
        <dbReference type="ARBA" id="ARBA00009056"/>
    </source>
</evidence>
<keyword evidence="7 10" id="KW-0949">S-adenosyl-L-methionine</keyword>
<evidence type="ECO:0000256" key="10">
    <source>
        <dbReference type="RuleBase" id="RU368004"/>
    </source>
</evidence>
<dbReference type="EC" id="2.1.1.211" evidence="10"/>
<reference evidence="13" key="2">
    <citation type="submission" date="2020-12" db="UniProtKB">
        <authorList>
            <consortium name="WormBaseParasite"/>
        </authorList>
    </citation>
    <scope>IDENTIFICATION</scope>
</reference>
<sequence length="569" mass="66323">MINNDTVLVCESSPIEIKNDEIKDRFSMLVNMWRHQAHCINRRLSSACVISIDEIINNKNIPQKFKSGEYFNQKLIPRSKIYSQEIYQFSKFISPLVCSFETINLDENLKSSHVEIPYLIKINCVNENNNENDKSTYKLQIIVSKDTLLSKCEWIKSHAFPRLVKWFKNFSIESENFCNESLINTESYANRYRDIKENIGKVIVQEWTEKTDPLKFVYEDCGISAYLCELWKSLNKIPQYFVDIGCGNGLLSYILTKEGYKGIGLDMRERKIWTKFKDNGCILIEKTLIPSSDNVSSIGIPRECDFIIGNHSDELTPWIPIMASRLECNFFLLPCCPFDFYGKFIHVPNELVKRNDKLFGAQGTSIYNNYLSYLKCLCEKLGYNVKIDRLRIPSTKRIALICTIPEEGLNTNLNCIIKSILETSKNNKNNIFIPRDKIEAVRNCSQIDINIRNTIIERIFNKLLSVNKEALYFSKWHTGGSLTILEVFKMLKDDEKILMKKQNGGFQTFLKNQYQIFKIHSGKVSIKNWAQEIKHVKIKKEFIHKSECWFHRYHPDGCPLPSEKCLFLH</sequence>
<dbReference type="CTD" id="36377101"/>
<comment type="catalytic activity">
    <reaction evidence="9 10">
        <text>uridine(44) in tRNA(Ser) + S-adenosyl-L-methionine = 2'-O-methyluridine(44) in tRNA(Ser) + S-adenosyl-L-homocysteine + H(+)</text>
        <dbReference type="Rhea" id="RHEA:43100"/>
        <dbReference type="Rhea" id="RHEA-COMP:10339"/>
        <dbReference type="Rhea" id="RHEA-COMP:10340"/>
        <dbReference type="ChEBI" id="CHEBI:15378"/>
        <dbReference type="ChEBI" id="CHEBI:57856"/>
        <dbReference type="ChEBI" id="CHEBI:59789"/>
        <dbReference type="ChEBI" id="CHEBI:65315"/>
        <dbReference type="ChEBI" id="CHEBI:74478"/>
        <dbReference type="EC" id="2.1.1.211"/>
    </reaction>
</comment>
<dbReference type="PANTHER" id="PTHR21210">
    <property type="entry name" value="TRNA (URACIL-O(2)-)-METHYLTRANSFERASE-RELATED"/>
    <property type="match status" value="1"/>
</dbReference>
<evidence type="ECO:0000256" key="1">
    <source>
        <dbReference type="ARBA" id="ARBA00002778"/>
    </source>
</evidence>
<dbReference type="WBParaSite" id="SRAE_1000298900.1">
    <property type="protein sequence ID" value="SRAE_1000298900.1"/>
    <property type="gene ID" value="WBGene00259606"/>
</dbReference>
<dbReference type="STRING" id="34506.A0A090L4N2"/>
<organism evidence="11">
    <name type="scientific">Strongyloides ratti</name>
    <name type="common">Parasitic roundworm</name>
    <dbReference type="NCBI Taxonomy" id="34506"/>
    <lineage>
        <taxon>Eukaryota</taxon>
        <taxon>Metazoa</taxon>
        <taxon>Ecdysozoa</taxon>
        <taxon>Nematoda</taxon>
        <taxon>Chromadorea</taxon>
        <taxon>Rhabditida</taxon>
        <taxon>Tylenchina</taxon>
        <taxon>Panagrolaimomorpha</taxon>
        <taxon>Strongyloidoidea</taxon>
        <taxon>Strongyloididae</taxon>
        <taxon>Strongyloides</taxon>
    </lineage>
</organism>
<evidence type="ECO:0000256" key="9">
    <source>
        <dbReference type="ARBA" id="ARBA00047957"/>
    </source>
</evidence>
<comment type="similarity">
    <text evidence="3 10">Belongs to the TRM44 family.</text>
</comment>
<comment type="function">
    <text evidence="1">Probable adenosyl-L-methionine (AdoMet)-dependent tRNA (uracil-O(2)-)-methyltransferase.</text>
</comment>
<dbReference type="SUPFAM" id="SSF53335">
    <property type="entry name" value="S-adenosyl-L-methionine-dependent methyltransferases"/>
    <property type="match status" value="1"/>
</dbReference>
<comment type="subcellular location">
    <subcellularLocation>
        <location evidence="2 10">Cytoplasm</location>
    </subcellularLocation>
</comment>
<keyword evidence="12" id="KW-1185">Reference proteome</keyword>
<evidence type="ECO:0000256" key="4">
    <source>
        <dbReference type="ARBA" id="ARBA00022490"/>
    </source>
</evidence>
<dbReference type="InterPro" id="IPR029063">
    <property type="entry name" value="SAM-dependent_MTases_sf"/>
</dbReference>
<accession>A0A090L4N2</accession>
<dbReference type="GO" id="GO:0005737">
    <property type="term" value="C:cytoplasm"/>
    <property type="evidence" value="ECO:0007669"/>
    <property type="project" value="UniProtKB-SubCell"/>
</dbReference>
<dbReference type="WormBase" id="SRAE_1000298900">
    <property type="protein sequence ID" value="SRP00520"/>
    <property type="gene ID" value="WBGene00259606"/>
</dbReference>
<dbReference type="GeneID" id="36377101"/>
<evidence type="ECO:0000256" key="5">
    <source>
        <dbReference type="ARBA" id="ARBA00022603"/>
    </source>
</evidence>
<dbReference type="OMA" id="CFFKLHH"/>
<comment type="function">
    <text evidence="10">Adenosyl-L-methionine (AdoMet)-dependent tRNA (uracil-O(2)-)-methyltransferase.</text>
</comment>
<dbReference type="AlphaFoldDB" id="A0A090L4N2"/>
<keyword evidence="4 10" id="KW-0963">Cytoplasm</keyword>
<name>A0A090L4N2_STRRB</name>
<protein>
    <recommendedName>
        <fullName evidence="10">tRNA (uracil-O(2)-)-methyltransferase</fullName>
        <ecNumber evidence="10">2.1.1.211</ecNumber>
    </recommendedName>
</protein>
<dbReference type="Proteomes" id="UP000035682">
    <property type="component" value="Unplaced"/>
</dbReference>
<evidence type="ECO:0000256" key="7">
    <source>
        <dbReference type="ARBA" id="ARBA00022691"/>
    </source>
</evidence>
<dbReference type="OrthoDB" id="10047021at2759"/>
<dbReference type="Pfam" id="PF07757">
    <property type="entry name" value="AdoMet_MTase"/>
    <property type="match status" value="1"/>
</dbReference>
<keyword evidence="8 10" id="KW-0819">tRNA processing</keyword>
<gene>
    <name evidence="11 13 14" type="ORF">SRAE_1000298900</name>
</gene>
<proteinExistence type="inferred from homology"/>
<evidence type="ECO:0000313" key="12">
    <source>
        <dbReference type="Proteomes" id="UP000035682"/>
    </source>
</evidence>